<reference evidence="1 2" key="1">
    <citation type="submission" date="2019-06" db="EMBL/GenBank/DDBJ databases">
        <authorList>
            <person name="Palmer J.M."/>
        </authorList>
    </citation>
    <scope>NUCLEOTIDE SEQUENCE [LARGE SCALE GENOMIC DNA]</scope>
    <source>
        <strain evidence="1 2">TWF102</strain>
    </source>
</reference>
<accession>A0A7C8J3Y3</accession>
<evidence type="ECO:0000313" key="2">
    <source>
        <dbReference type="Proteomes" id="UP000475325"/>
    </source>
</evidence>
<proteinExistence type="predicted"/>
<gene>
    <name evidence="1" type="ORF">TWF102_002995</name>
</gene>
<dbReference type="AlphaFoldDB" id="A0A7C8J3Y3"/>
<evidence type="ECO:0000313" key="1">
    <source>
        <dbReference type="EMBL" id="KAF3079142.1"/>
    </source>
</evidence>
<sequence>MFPLFCDLISDITHTHKLRVTLQLSNQTPDKITGMAHKDGLVLASRIDFGETSRGDRKSWATAWIWSPDSKWSPEIPAGIDWSNQWDPILERNEESVQIHNKSSQLENFSQGNQ</sequence>
<organism evidence="1 2">
    <name type="scientific">Orbilia oligospora</name>
    <name type="common">Nematode-trapping fungus</name>
    <name type="synonym">Arthrobotrys oligospora</name>
    <dbReference type="NCBI Taxonomy" id="2813651"/>
    <lineage>
        <taxon>Eukaryota</taxon>
        <taxon>Fungi</taxon>
        <taxon>Dikarya</taxon>
        <taxon>Ascomycota</taxon>
        <taxon>Pezizomycotina</taxon>
        <taxon>Orbiliomycetes</taxon>
        <taxon>Orbiliales</taxon>
        <taxon>Orbiliaceae</taxon>
        <taxon>Orbilia</taxon>
    </lineage>
</organism>
<protein>
    <submittedName>
        <fullName evidence="1">Uncharacterized protein</fullName>
    </submittedName>
</protein>
<dbReference type="Proteomes" id="UP000475325">
    <property type="component" value="Unassembled WGS sequence"/>
</dbReference>
<name>A0A7C8J3Y3_ORBOL</name>
<dbReference type="EMBL" id="WIQW01000159">
    <property type="protein sequence ID" value="KAF3079142.1"/>
    <property type="molecule type" value="Genomic_DNA"/>
</dbReference>
<comment type="caution">
    <text evidence="1">The sequence shown here is derived from an EMBL/GenBank/DDBJ whole genome shotgun (WGS) entry which is preliminary data.</text>
</comment>